<dbReference type="RefSeq" id="WP_119112362.1">
    <property type="nucleotide sequence ID" value="NZ_CBCSEO010000002.1"/>
</dbReference>
<evidence type="ECO:0000313" key="1">
    <source>
        <dbReference type="EMBL" id="RID85509.1"/>
    </source>
</evidence>
<gene>
    <name evidence="1" type="ORF">D1970_08000</name>
</gene>
<organism evidence="1 2">
    <name type="scientific">Mesobacillus zeae</name>
    <dbReference type="NCBI Taxonomy" id="1917180"/>
    <lineage>
        <taxon>Bacteria</taxon>
        <taxon>Bacillati</taxon>
        <taxon>Bacillota</taxon>
        <taxon>Bacilli</taxon>
        <taxon>Bacillales</taxon>
        <taxon>Bacillaceae</taxon>
        <taxon>Mesobacillus</taxon>
    </lineage>
</organism>
<dbReference type="InterPro" id="IPR009776">
    <property type="entry name" value="Spore_0_M"/>
</dbReference>
<accession>A0A398B5Y8</accession>
<evidence type="ECO:0000313" key="2">
    <source>
        <dbReference type="Proteomes" id="UP000265816"/>
    </source>
</evidence>
<dbReference type="PANTHER" id="PTHR40053:SF1">
    <property type="entry name" value="SPORULATION-CONTROL PROTEIN SPO0M"/>
    <property type="match status" value="1"/>
</dbReference>
<dbReference type="EMBL" id="QWVT01000015">
    <property type="protein sequence ID" value="RID85509.1"/>
    <property type="molecule type" value="Genomic_DNA"/>
</dbReference>
<dbReference type="AlphaFoldDB" id="A0A398B5Y8"/>
<name>A0A398B5Y8_9BACI</name>
<dbReference type="Proteomes" id="UP000265816">
    <property type="component" value="Unassembled WGS sequence"/>
</dbReference>
<proteinExistence type="predicted"/>
<comment type="caution">
    <text evidence="1">The sequence shown here is derived from an EMBL/GenBank/DDBJ whole genome shotgun (WGS) entry which is preliminary data.</text>
</comment>
<dbReference type="PANTHER" id="PTHR40053">
    <property type="entry name" value="SPORULATION-CONTROL PROTEIN SPO0M"/>
    <property type="match status" value="1"/>
</dbReference>
<keyword evidence="2" id="KW-1185">Reference proteome</keyword>
<dbReference type="Pfam" id="PF07070">
    <property type="entry name" value="Spo0M"/>
    <property type="match status" value="1"/>
</dbReference>
<sequence>MSIFNKVFASIGIGSAQVDTRLERDNYFPGEEVKGIITINGGKAEQRVDEIYLSLHTTYIKEADDKKYTATALIDRFRVTETFDIGPSESKEIPFSFQLPGDMPLSIGRTKIWVSTGLDIKNAVDPSDKDFIKVLPNRLMEAVFGAAEDLGFRLRDAECEEASYRLRRRLPFIQEFEFIPVSGPFRGKLDELEVVFFPLSENEMELYLQVDRRARGLGGFLAEALETDETNVRMTVTSADIPSMLQKLKAAIERYS</sequence>
<protein>
    <submittedName>
        <fullName evidence="1">Sporulation protein SpoOM</fullName>
    </submittedName>
</protein>
<reference evidence="1 2" key="1">
    <citation type="submission" date="2018-08" db="EMBL/GenBank/DDBJ databases">
        <title>Bacillus jemisoniae sp. nov., Bacillus chryseoplanitiae sp. nov., Bacillus resnikiae sp. nov., and Bacillus frankliniae sp. nov., isolated from Viking spacecraft and associated surfaces.</title>
        <authorList>
            <person name="Seuylemezian A."/>
            <person name="Vaishampayan P."/>
        </authorList>
    </citation>
    <scope>NUCLEOTIDE SEQUENCE [LARGE SCALE GENOMIC DNA]</scope>
    <source>
        <strain evidence="1 2">JJ-247</strain>
    </source>
</reference>
<dbReference type="OrthoDB" id="2351239at2"/>